<proteinExistence type="predicted"/>
<sequence length="59" mass="6807">MEKASTFDSATNSARHGAKGDKTTSTLLFHFQPRSIMECNEEAAQKKLRNKNHERELKW</sequence>
<feature type="region of interest" description="Disordered" evidence="1">
    <location>
        <begin position="1"/>
        <end position="26"/>
    </location>
</feature>
<dbReference type="Proteomes" id="UP000183832">
    <property type="component" value="Unassembled WGS sequence"/>
</dbReference>
<evidence type="ECO:0000313" key="2">
    <source>
        <dbReference type="EMBL" id="CRK98886.1"/>
    </source>
</evidence>
<name>A0A1J1IIJ0_9DIPT</name>
<feature type="compositionally biased region" description="Polar residues" evidence="1">
    <location>
        <begin position="1"/>
        <end position="14"/>
    </location>
</feature>
<evidence type="ECO:0000313" key="3">
    <source>
        <dbReference type="Proteomes" id="UP000183832"/>
    </source>
</evidence>
<reference evidence="2 3" key="1">
    <citation type="submission" date="2015-04" db="EMBL/GenBank/DDBJ databases">
        <authorList>
            <person name="Syromyatnikov M.Y."/>
            <person name="Popov V.N."/>
        </authorList>
    </citation>
    <scope>NUCLEOTIDE SEQUENCE [LARGE SCALE GENOMIC DNA]</scope>
</reference>
<evidence type="ECO:0000256" key="1">
    <source>
        <dbReference type="SAM" id="MobiDB-lite"/>
    </source>
</evidence>
<accession>A0A1J1IIJ0</accession>
<gene>
    <name evidence="2" type="ORF">CLUMA_CG012238</name>
</gene>
<dbReference type="AlphaFoldDB" id="A0A1J1IIJ0"/>
<dbReference type="EMBL" id="CVRI01000048">
    <property type="protein sequence ID" value="CRK98886.1"/>
    <property type="molecule type" value="Genomic_DNA"/>
</dbReference>
<protein>
    <submittedName>
        <fullName evidence="2">CLUMA_CG012238, isoform A</fullName>
    </submittedName>
</protein>
<keyword evidence="3" id="KW-1185">Reference proteome</keyword>
<organism evidence="2 3">
    <name type="scientific">Clunio marinus</name>
    <dbReference type="NCBI Taxonomy" id="568069"/>
    <lineage>
        <taxon>Eukaryota</taxon>
        <taxon>Metazoa</taxon>
        <taxon>Ecdysozoa</taxon>
        <taxon>Arthropoda</taxon>
        <taxon>Hexapoda</taxon>
        <taxon>Insecta</taxon>
        <taxon>Pterygota</taxon>
        <taxon>Neoptera</taxon>
        <taxon>Endopterygota</taxon>
        <taxon>Diptera</taxon>
        <taxon>Nematocera</taxon>
        <taxon>Chironomoidea</taxon>
        <taxon>Chironomidae</taxon>
        <taxon>Clunio</taxon>
    </lineage>
</organism>